<evidence type="ECO:0000313" key="8">
    <source>
        <dbReference type="Ensembl" id="ENSOCUP00000017953.3"/>
    </source>
</evidence>
<dbReference type="eggNOG" id="ENOG502S2EJ">
    <property type="taxonomic scope" value="Eukaryota"/>
</dbReference>
<name>G1TLV0_RABIT</name>
<keyword evidence="3 7" id="KW-0812">Transmembrane</keyword>
<dbReference type="EMBL" id="AAGW02051706">
    <property type="status" value="NOT_ANNOTATED_CDS"/>
    <property type="molecule type" value="Genomic_DNA"/>
</dbReference>
<dbReference type="PANTHER" id="PTHR12316:SF24">
    <property type="entry name" value="NINJURIN-2"/>
    <property type="match status" value="1"/>
</dbReference>
<comment type="similarity">
    <text evidence="2">Belongs to the ninjurin family.</text>
</comment>
<dbReference type="InterPro" id="IPR007007">
    <property type="entry name" value="Ninjurin"/>
</dbReference>
<dbReference type="STRING" id="9986.ENSOCUP00000017953"/>
<feature type="transmembrane region" description="Helical" evidence="7">
    <location>
        <begin position="211"/>
        <end position="231"/>
    </location>
</feature>
<feature type="transmembrane region" description="Helical" evidence="7">
    <location>
        <begin position="166"/>
        <end position="190"/>
    </location>
</feature>
<keyword evidence="9" id="KW-1185">Reference proteome</keyword>
<dbReference type="FunCoup" id="G1TLV0">
    <property type="interactions" value="17"/>
</dbReference>
<dbReference type="EMBL" id="AAGW02051704">
    <property type="status" value="NOT_ANNOTATED_CDS"/>
    <property type="molecule type" value="Genomic_DNA"/>
</dbReference>
<evidence type="ECO:0000313" key="9">
    <source>
        <dbReference type="Proteomes" id="UP000001811"/>
    </source>
</evidence>
<evidence type="ECO:0000256" key="2">
    <source>
        <dbReference type="ARBA" id="ARBA00008141"/>
    </source>
</evidence>
<evidence type="ECO:0000256" key="7">
    <source>
        <dbReference type="SAM" id="Phobius"/>
    </source>
</evidence>
<dbReference type="Ensembl" id="ENSOCUT00000028500.3">
    <property type="protein sequence ID" value="ENSOCUP00000017953.3"/>
    <property type="gene ID" value="ENSOCUG00000023808.3"/>
</dbReference>
<dbReference type="GeneTree" id="ENSGT00940000158219"/>
<dbReference type="Pfam" id="PF04923">
    <property type="entry name" value="Ninjurin"/>
    <property type="match status" value="1"/>
</dbReference>
<dbReference type="PaxDb" id="9986-ENSOCUP00000017953"/>
<proteinExistence type="inferred from homology"/>
<evidence type="ECO:0000256" key="4">
    <source>
        <dbReference type="ARBA" id="ARBA00022889"/>
    </source>
</evidence>
<dbReference type="EMBL" id="AAGW02051708">
    <property type="status" value="NOT_ANNOTATED_CDS"/>
    <property type="molecule type" value="Genomic_DNA"/>
</dbReference>
<organism evidence="8 9">
    <name type="scientific">Oryctolagus cuniculus</name>
    <name type="common">Rabbit</name>
    <dbReference type="NCBI Taxonomy" id="9986"/>
    <lineage>
        <taxon>Eukaryota</taxon>
        <taxon>Metazoa</taxon>
        <taxon>Chordata</taxon>
        <taxon>Craniata</taxon>
        <taxon>Vertebrata</taxon>
        <taxon>Euteleostomi</taxon>
        <taxon>Mammalia</taxon>
        <taxon>Eutheria</taxon>
        <taxon>Euarchontoglires</taxon>
        <taxon>Glires</taxon>
        <taxon>Lagomorpha</taxon>
        <taxon>Leporidae</taxon>
        <taxon>Oryctolagus</taxon>
    </lineage>
</organism>
<evidence type="ECO:0000256" key="1">
    <source>
        <dbReference type="ARBA" id="ARBA00004141"/>
    </source>
</evidence>
<reference evidence="8" key="2">
    <citation type="submission" date="2025-08" db="UniProtKB">
        <authorList>
            <consortium name="Ensembl"/>
        </authorList>
    </citation>
    <scope>IDENTIFICATION</scope>
    <source>
        <strain evidence="8">Thorbecke</strain>
    </source>
</reference>
<evidence type="ECO:0000256" key="3">
    <source>
        <dbReference type="ARBA" id="ARBA00022692"/>
    </source>
</evidence>
<reference evidence="8" key="3">
    <citation type="submission" date="2025-09" db="UniProtKB">
        <authorList>
            <consortium name="Ensembl"/>
        </authorList>
    </citation>
    <scope>IDENTIFICATION</scope>
    <source>
        <strain evidence="8">Thorbecke</strain>
    </source>
</reference>
<dbReference type="AlphaFoldDB" id="G1TLV0"/>
<comment type="subcellular location">
    <subcellularLocation>
        <location evidence="1">Membrane</location>
        <topology evidence="1">Multi-pass membrane protein</topology>
    </subcellularLocation>
</comment>
<accession>G1TLV0</accession>
<dbReference type="Proteomes" id="UP000001811">
    <property type="component" value="Chromosome 8"/>
</dbReference>
<evidence type="ECO:0000256" key="6">
    <source>
        <dbReference type="ARBA" id="ARBA00023136"/>
    </source>
</evidence>
<dbReference type="InParanoid" id="G1TLV0"/>
<keyword evidence="5 7" id="KW-1133">Transmembrane helix</keyword>
<reference evidence="8 9" key="1">
    <citation type="journal article" date="2011" name="Nature">
        <title>A high-resolution map of human evolutionary constraint using 29 mammals.</title>
        <authorList>
            <person name="Lindblad-Toh K."/>
            <person name="Garber M."/>
            <person name="Zuk O."/>
            <person name="Lin M.F."/>
            <person name="Parker B.J."/>
            <person name="Washietl S."/>
            <person name="Kheradpour P."/>
            <person name="Ernst J."/>
            <person name="Jordan G."/>
            <person name="Mauceli E."/>
            <person name="Ward L.D."/>
            <person name="Lowe C.B."/>
            <person name="Holloway A.K."/>
            <person name="Clamp M."/>
            <person name="Gnerre S."/>
            <person name="Alfoldi J."/>
            <person name="Beal K."/>
            <person name="Chang J."/>
            <person name="Clawson H."/>
            <person name="Cuff J."/>
            <person name="Di Palma F."/>
            <person name="Fitzgerald S."/>
            <person name="Flicek P."/>
            <person name="Guttman M."/>
            <person name="Hubisz M.J."/>
            <person name="Jaffe D.B."/>
            <person name="Jungreis I."/>
            <person name="Kent W.J."/>
            <person name="Kostka D."/>
            <person name="Lara M."/>
            <person name="Martins A.L."/>
            <person name="Massingham T."/>
            <person name="Moltke I."/>
            <person name="Raney B.J."/>
            <person name="Rasmussen M.D."/>
            <person name="Robinson J."/>
            <person name="Stark A."/>
            <person name="Vilella A.J."/>
            <person name="Wen J."/>
            <person name="Xie X."/>
            <person name="Zody M.C."/>
            <person name="Baldwin J."/>
            <person name="Bloom T."/>
            <person name="Chin C.W."/>
            <person name="Heiman D."/>
            <person name="Nicol R."/>
            <person name="Nusbaum C."/>
            <person name="Young S."/>
            <person name="Wilkinson J."/>
            <person name="Worley K.C."/>
            <person name="Kovar C.L."/>
            <person name="Muzny D.M."/>
            <person name="Gibbs R.A."/>
            <person name="Cree A."/>
            <person name="Dihn H.H."/>
            <person name="Fowler G."/>
            <person name="Jhangiani S."/>
            <person name="Joshi V."/>
            <person name="Lee S."/>
            <person name="Lewis L.R."/>
            <person name="Nazareth L.V."/>
            <person name="Okwuonu G."/>
            <person name="Santibanez J."/>
            <person name="Warren W.C."/>
            <person name="Mardis E.R."/>
            <person name="Weinstock G.M."/>
            <person name="Wilson R.K."/>
            <person name="Delehaunty K."/>
            <person name="Dooling D."/>
            <person name="Fronik C."/>
            <person name="Fulton L."/>
            <person name="Fulton B."/>
            <person name="Graves T."/>
            <person name="Minx P."/>
            <person name="Sodergren E."/>
            <person name="Birney E."/>
            <person name="Margulies E.H."/>
            <person name="Herrero J."/>
            <person name="Green E.D."/>
            <person name="Haussler D."/>
            <person name="Siepel A."/>
            <person name="Goldman N."/>
            <person name="Pollard K.S."/>
            <person name="Pedersen J.S."/>
            <person name="Lander E.S."/>
            <person name="Kellis M."/>
        </authorList>
    </citation>
    <scope>NUCLEOTIDE SEQUENCE [LARGE SCALE GENOMIC DNA]</scope>
    <source>
        <strain evidence="8 9">Thorbecke inbred</strain>
    </source>
</reference>
<dbReference type="PANTHER" id="PTHR12316">
    <property type="entry name" value="NINJURIN-RELATED"/>
    <property type="match status" value="1"/>
</dbReference>
<dbReference type="GO" id="GO:0016020">
    <property type="term" value="C:membrane"/>
    <property type="evidence" value="ECO:0007669"/>
    <property type="project" value="UniProtKB-SubCell"/>
</dbReference>
<dbReference type="EMBL" id="AAGW02051705">
    <property type="status" value="NOT_ANNOTATED_CDS"/>
    <property type="molecule type" value="Genomic_DNA"/>
</dbReference>
<dbReference type="Bgee" id="ENSOCUG00000023808">
    <property type="expression patterns" value="Expressed in blood and 12 other cell types or tissues"/>
</dbReference>
<dbReference type="GO" id="GO:0007155">
    <property type="term" value="P:cell adhesion"/>
    <property type="evidence" value="ECO:0007669"/>
    <property type="project" value="UniProtKB-KW"/>
</dbReference>
<evidence type="ECO:0000256" key="5">
    <source>
        <dbReference type="ARBA" id="ARBA00022989"/>
    </source>
</evidence>
<sequence>MRNVPSLLCVISAKSKDTLLSQRPSRLSEADCKLGRFPSHSPARAVVVCLNRKGSAFQQQQNCFRSSFGFTSNQVLSFQELKCLSSLPSCRQANLGRGCSSLSSTLHGLNASQVPGHSSPRRNQPINLNHYTTKKSVAESMLDVALFMSNALRLKAVLEQGPSSHYYTTLVSLISASLLLQLVIGILLVLMARLNLNEVEKQGRLNQLNNVATTFIFLTVVINVFITAFGAHQTGFLAVRASRNPL</sequence>
<dbReference type="GO" id="GO:0042246">
    <property type="term" value="P:tissue regeneration"/>
    <property type="evidence" value="ECO:0007669"/>
    <property type="project" value="InterPro"/>
</dbReference>
<dbReference type="EMBL" id="AAGW02051707">
    <property type="status" value="NOT_ANNOTATED_CDS"/>
    <property type="molecule type" value="Genomic_DNA"/>
</dbReference>
<keyword evidence="6 7" id="KW-0472">Membrane</keyword>
<dbReference type="HOGENOM" id="CLU_093971_1_0_1"/>
<protein>
    <submittedName>
        <fullName evidence="8">Ninjurin 2</fullName>
    </submittedName>
</protein>
<keyword evidence="4" id="KW-0130">Cell adhesion</keyword>